<dbReference type="OMA" id="MEPDATN"/>
<accession>A0A1M2V525</accession>
<sequence>MPRDAVHVAALNHLSTNLHTFPDIYFEASPAQENLEKQLITAEDGLGHYVLFEKRGFTNFGEGRSISYIVDIIRPDGVSIEKLNLYVKQPNSIVAQNRNGVYDCLSALATSEPTIRQVQRNARP</sequence>
<dbReference type="AlphaFoldDB" id="A0A1M2V525"/>
<evidence type="ECO:0000313" key="1">
    <source>
        <dbReference type="EMBL" id="OJT02694.1"/>
    </source>
</evidence>
<dbReference type="EMBL" id="MNAD01001651">
    <property type="protein sequence ID" value="OJT02694.1"/>
    <property type="molecule type" value="Genomic_DNA"/>
</dbReference>
<comment type="caution">
    <text evidence="1">The sequence shown here is derived from an EMBL/GenBank/DDBJ whole genome shotgun (WGS) entry which is preliminary data.</text>
</comment>
<dbReference type="Proteomes" id="UP000184267">
    <property type="component" value="Unassembled WGS sequence"/>
</dbReference>
<name>A0A1M2V525_TRAPU</name>
<gene>
    <name evidence="1" type="ORF">TRAPUB_6768</name>
</gene>
<reference evidence="1 2" key="1">
    <citation type="submission" date="2016-10" db="EMBL/GenBank/DDBJ databases">
        <title>Genome sequence of the basidiomycete white-rot fungus Trametes pubescens.</title>
        <authorList>
            <person name="Makela M.R."/>
            <person name="Granchi Z."/>
            <person name="Peng M."/>
            <person name="De Vries R.P."/>
            <person name="Grigoriev I."/>
            <person name="Riley R."/>
            <person name="Hilden K."/>
        </authorList>
    </citation>
    <scope>NUCLEOTIDE SEQUENCE [LARGE SCALE GENOMIC DNA]</scope>
    <source>
        <strain evidence="1 2">FBCC735</strain>
    </source>
</reference>
<organism evidence="1 2">
    <name type="scientific">Trametes pubescens</name>
    <name type="common">White-rot fungus</name>
    <dbReference type="NCBI Taxonomy" id="154538"/>
    <lineage>
        <taxon>Eukaryota</taxon>
        <taxon>Fungi</taxon>
        <taxon>Dikarya</taxon>
        <taxon>Basidiomycota</taxon>
        <taxon>Agaricomycotina</taxon>
        <taxon>Agaricomycetes</taxon>
        <taxon>Polyporales</taxon>
        <taxon>Polyporaceae</taxon>
        <taxon>Trametes</taxon>
    </lineage>
</organism>
<keyword evidence="2" id="KW-1185">Reference proteome</keyword>
<proteinExistence type="predicted"/>
<evidence type="ECO:0000313" key="2">
    <source>
        <dbReference type="Proteomes" id="UP000184267"/>
    </source>
</evidence>
<protein>
    <submittedName>
        <fullName evidence="1">Uncharacterized protein</fullName>
    </submittedName>
</protein>